<name>A0A0C3BKU9_PILCF</name>
<reference evidence="3" key="2">
    <citation type="submission" date="2015-01" db="EMBL/GenBank/DDBJ databases">
        <title>Evolutionary Origins and Diversification of the Mycorrhizal Mutualists.</title>
        <authorList>
            <consortium name="DOE Joint Genome Institute"/>
            <consortium name="Mycorrhizal Genomics Consortium"/>
            <person name="Kohler A."/>
            <person name="Kuo A."/>
            <person name="Nagy L.G."/>
            <person name="Floudas D."/>
            <person name="Copeland A."/>
            <person name="Barry K.W."/>
            <person name="Cichocki N."/>
            <person name="Veneault-Fourrey C."/>
            <person name="LaButti K."/>
            <person name="Lindquist E.A."/>
            <person name="Lipzen A."/>
            <person name="Lundell T."/>
            <person name="Morin E."/>
            <person name="Murat C."/>
            <person name="Riley R."/>
            <person name="Ohm R."/>
            <person name="Sun H."/>
            <person name="Tunlid A."/>
            <person name="Henrissat B."/>
            <person name="Grigoriev I.V."/>
            <person name="Hibbett D.S."/>
            <person name="Martin F."/>
        </authorList>
    </citation>
    <scope>NUCLEOTIDE SEQUENCE [LARGE SCALE GENOMIC DNA]</scope>
    <source>
        <strain evidence="3">F 1598</strain>
    </source>
</reference>
<evidence type="ECO:0000313" key="2">
    <source>
        <dbReference type="EMBL" id="KIM87073.1"/>
    </source>
</evidence>
<accession>A0A0C3BKU9</accession>
<dbReference type="OrthoDB" id="68328at2759"/>
<organism evidence="2 3">
    <name type="scientific">Piloderma croceum (strain F 1598)</name>
    <dbReference type="NCBI Taxonomy" id="765440"/>
    <lineage>
        <taxon>Eukaryota</taxon>
        <taxon>Fungi</taxon>
        <taxon>Dikarya</taxon>
        <taxon>Basidiomycota</taxon>
        <taxon>Agaricomycotina</taxon>
        <taxon>Agaricomycetes</taxon>
        <taxon>Agaricomycetidae</taxon>
        <taxon>Atheliales</taxon>
        <taxon>Atheliaceae</taxon>
        <taxon>Piloderma</taxon>
    </lineage>
</organism>
<reference evidence="2 3" key="1">
    <citation type="submission" date="2014-04" db="EMBL/GenBank/DDBJ databases">
        <authorList>
            <consortium name="DOE Joint Genome Institute"/>
            <person name="Kuo A."/>
            <person name="Tarkka M."/>
            <person name="Buscot F."/>
            <person name="Kohler A."/>
            <person name="Nagy L.G."/>
            <person name="Floudas D."/>
            <person name="Copeland A."/>
            <person name="Barry K.W."/>
            <person name="Cichocki N."/>
            <person name="Veneault-Fourrey C."/>
            <person name="LaButti K."/>
            <person name="Lindquist E.A."/>
            <person name="Lipzen A."/>
            <person name="Lundell T."/>
            <person name="Morin E."/>
            <person name="Murat C."/>
            <person name="Sun H."/>
            <person name="Tunlid A."/>
            <person name="Henrissat B."/>
            <person name="Grigoriev I.V."/>
            <person name="Hibbett D.S."/>
            <person name="Martin F."/>
            <person name="Nordberg H.P."/>
            <person name="Cantor M.N."/>
            <person name="Hua S.X."/>
        </authorList>
    </citation>
    <scope>NUCLEOTIDE SEQUENCE [LARGE SCALE GENOMIC DNA]</scope>
    <source>
        <strain evidence="2 3">F 1598</strain>
    </source>
</reference>
<dbReference type="STRING" id="765440.A0A0C3BKU9"/>
<feature type="compositionally biased region" description="Polar residues" evidence="1">
    <location>
        <begin position="1"/>
        <end position="13"/>
    </location>
</feature>
<protein>
    <submittedName>
        <fullName evidence="2">Uncharacterized protein</fullName>
    </submittedName>
</protein>
<gene>
    <name evidence="2" type="ORF">PILCRDRAFT_86176</name>
</gene>
<dbReference type="AlphaFoldDB" id="A0A0C3BKU9"/>
<keyword evidence="3" id="KW-1185">Reference proteome</keyword>
<dbReference type="EMBL" id="KN832980">
    <property type="protein sequence ID" value="KIM87073.1"/>
    <property type="molecule type" value="Genomic_DNA"/>
</dbReference>
<dbReference type="InParanoid" id="A0A0C3BKU9"/>
<feature type="region of interest" description="Disordered" evidence="1">
    <location>
        <begin position="1"/>
        <end position="39"/>
    </location>
</feature>
<proteinExistence type="predicted"/>
<evidence type="ECO:0000256" key="1">
    <source>
        <dbReference type="SAM" id="MobiDB-lite"/>
    </source>
</evidence>
<dbReference type="Proteomes" id="UP000054166">
    <property type="component" value="Unassembled WGS sequence"/>
</dbReference>
<dbReference type="HOGENOM" id="CLU_073636_0_0_1"/>
<evidence type="ECO:0000313" key="3">
    <source>
        <dbReference type="Proteomes" id="UP000054166"/>
    </source>
</evidence>
<dbReference type="CDD" id="cd21075">
    <property type="entry name" value="DBD_XPA-like"/>
    <property type="match status" value="1"/>
</dbReference>
<sequence>MSTSNPDGPQTSARRSRSAAQIDESPDAGPSDLLQTESAKKKQKTFALRPWLDIPQWTSDKPPLMEMPLEIWDKIIWLWPELANGSDRPTQKVSGWNSPRLCNQFGTFEAIMLSITSFLLPASRPIHPLTRVHIRSQEKRLLVTSTCFYRLETDDKQMTLPFQLRRNPHNPHGRNAAPMKLFNSARVRALALGLHGGPLGHEAHLNKLAEKDAKAKETRKKNGTVQIRKSPWIRGFPLGPIVFPEDNFEYDDPYD</sequence>